<dbReference type="Gene3D" id="3.20.20.70">
    <property type="entry name" value="Aldolase class I"/>
    <property type="match status" value="1"/>
</dbReference>
<evidence type="ECO:0000313" key="8">
    <source>
        <dbReference type="EMBL" id="AEA43121.1"/>
    </source>
</evidence>
<dbReference type="PANTHER" id="PTHR11228">
    <property type="entry name" value="RADICAL SAM DOMAIN PROTEIN"/>
    <property type="match status" value="1"/>
</dbReference>
<dbReference type="AlphaFoldDB" id="F2IAI5"/>
<gene>
    <name evidence="8" type="ordered locus">Fluta_1125</name>
</gene>
<reference evidence="8 9" key="1">
    <citation type="journal article" date="2011" name="Stand. Genomic Sci.">
        <title>Complete genome sequence of the gliding freshwater bacterium Fluviicola taffensis type strain (RW262).</title>
        <authorList>
            <person name="Woyke T."/>
            <person name="Chertkov O."/>
            <person name="Lapidus A."/>
            <person name="Nolan M."/>
            <person name="Lucas S."/>
            <person name="Del Rio T.G."/>
            <person name="Tice H."/>
            <person name="Cheng J.F."/>
            <person name="Tapia R."/>
            <person name="Han C."/>
            <person name="Goodwin L."/>
            <person name="Pitluck S."/>
            <person name="Liolios K."/>
            <person name="Pagani I."/>
            <person name="Ivanova N."/>
            <person name="Huntemann M."/>
            <person name="Mavromatis K."/>
            <person name="Mikhailova N."/>
            <person name="Pati A."/>
            <person name="Chen A."/>
            <person name="Palaniappan K."/>
            <person name="Land M."/>
            <person name="Hauser L."/>
            <person name="Brambilla E.M."/>
            <person name="Rohde M."/>
            <person name="Mwirichia R."/>
            <person name="Sikorski J."/>
            <person name="Tindall B.J."/>
            <person name="Goker M."/>
            <person name="Bristow J."/>
            <person name="Eisen J.A."/>
            <person name="Markowitz V."/>
            <person name="Hugenholtz P."/>
            <person name="Klenk H.P."/>
            <person name="Kyrpides N.C."/>
        </authorList>
    </citation>
    <scope>NUCLEOTIDE SEQUENCE [LARGE SCALE GENOMIC DNA]</scope>
    <source>
        <strain evidence="9">DSM 16823 / RW262 / RW262</strain>
    </source>
</reference>
<dbReference type="KEGG" id="fte:Fluta_1125"/>
<dbReference type="OrthoDB" id="9763993at2"/>
<accession>F2IAI5</accession>
<dbReference type="GO" id="GO:0051536">
    <property type="term" value="F:iron-sulfur cluster binding"/>
    <property type="evidence" value="ECO:0007669"/>
    <property type="project" value="UniProtKB-KW"/>
</dbReference>
<evidence type="ECO:0000256" key="6">
    <source>
        <dbReference type="ARBA" id="ARBA00023014"/>
    </source>
</evidence>
<protein>
    <submittedName>
        <fullName evidence="8">Radical SAM domain protein</fullName>
    </submittedName>
</protein>
<keyword evidence="2" id="KW-0004">4Fe-4S</keyword>
<evidence type="ECO:0000256" key="1">
    <source>
        <dbReference type="ARBA" id="ARBA00001966"/>
    </source>
</evidence>
<dbReference type="Pfam" id="PF04055">
    <property type="entry name" value="Radical_SAM"/>
    <property type="match status" value="1"/>
</dbReference>
<dbReference type="SFLD" id="SFLDG01387">
    <property type="entry name" value="BtrN-like_SPASM_domain_contain"/>
    <property type="match status" value="1"/>
</dbReference>
<dbReference type="Pfam" id="PF13186">
    <property type="entry name" value="SPASM"/>
    <property type="match status" value="1"/>
</dbReference>
<dbReference type="InterPro" id="IPR058240">
    <property type="entry name" value="rSAM_sf"/>
</dbReference>
<keyword evidence="6" id="KW-0411">Iron-sulfur</keyword>
<dbReference type="GO" id="GO:0046872">
    <property type="term" value="F:metal ion binding"/>
    <property type="evidence" value="ECO:0007669"/>
    <property type="project" value="UniProtKB-KW"/>
</dbReference>
<evidence type="ECO:0000313" key="9">
    <source>
        <dbReference type="Proteomes" id="UP000007463"/>
    </source>
</evidence>
<dbReference type="EMBL" id="CP002542">
    <property type="protein sequence ID" value="AEA43121.1"/>
    <property type="molecule type" value="Genomic_DNA"/>
</dbReference>
<comment type="cofactor">
    <cofactor evidence="1">
        <name>[4Fe-4S] cluster</name>
        <dbReference type="ChEBI" id="CHEBI:49883"/>
    </cofactor>
</comment>
<dbReference type="Proteomes" id="UP000007463">
    <property type="component" value="Chromosome"/>
</dbReference>
<evidence type="ECO:0000259" key="7">
    <source>
        <dbReference type="PROSITE" id="PS51918"/>
    </source>
</evidence>
<sequence length="341" mass="39006">MSTFKDQKNIVKQLTIRRIWNVVALRLSYSLARIFKIERNWGKPFALSIEPTTACNLGCPACPSGLKAFSRPTGKIDLSNHQNWLSQVSKSVFYINYYFQGEPFLHPQFLELIREAKKHKIYTATSTNAHFIDLKKAKEIVNSGLDRLIISIDGLTQETYESYRINGQLEKVIAGSKAMVQAKKEVQSETPHLIFQFLVVKANEHQIAEVQALATEIGIDEVRFKTAQVYDYKHGNELIPDNEAYSRYVKQKDGTYRFKYKGGNSCWRMWSSSVLTWDGRVVPCCFDKDAEHALGSLQEQSFESIWNSSEYRTFRGAVLRDRNSIDICTNCSEGAKVWVDG</sequence>
<keyword evidence="5" id="KW-0408">Iron</keyword>
<dbReference type="InterPro" id="IPR013785">
    <property type="entry name" value="Aldolase_TIM"/>
</dbReference>
<evidence type="ECO:0000256" key="3">
    <source>
        <dbReference type="ARBA" id="ARBA00022691"/>
    </source>
</evidence>
<dbReference type="InterPro" id="IPR007197">
    <property type="entry name" value="rSAM"/>
</dbReference>
<dbReference type="eggNOG" id="COG0535">
    <property type="taxonomic scope" value="Bacteria"/>
</dbReference>
<keyword evidence="9" id="KW-1185">Reference proteome</keyword>
<evidence type="ECO:0000256" key="2">
    <source>
        <dbReference type="ARBA" id="ARBA00022485"/>
    </source>
</evidence>
<proteinExistence type="predicted"/>
<evidence type="ECO:0000256" key="4">
    <source>
        <dbReference type="ARBA" id="ARBA00022723"/>
    </source>
</evidence>
<dbReference type="PANTHER" id="PTHR11228:SF35">
    <property type="entry name" value="MOLYBDENUM COFACTOR BIOSYNTHESIS PROTEIN A-RELATED"/>
    <property type="match status" value="1"/>
</dbReference>
<organism evidence="8 9">
    <name type="scientific">Fluviicola taffensis (strain DSM 16823 / NCIMB 13979 / RW262)</name>
    <dbReference type="NCBI Taxonomy" id="755732"/>
    <lineage>
        <taxon>Bacteria</taxon>
        <taxon>Pseudomonadati</taxon>
        <taxon>Bacteroidota</taxon>
        <taxon>Flavobacteriia</taxon>
        <taxon>Flavobacteriales</taxon>
        <taxon>Crocinitomicaceae</taxon>
        <taxon>Fluviicola</taxon>
    </lineage>
</organism>
<dbReference type="CDD" id="cd01335">
    <property type="entry name" value="Radical_SAM"/>
    <property type="match status" value="1"/>
</dbReference>
<dbReference type="STRING" id="755732.Fluta_1125"/>
<dbReference type="SFLD" id="SFLDS00029">
    <property type="entry name" value="Radical_SAM"/>
    <property type="match status" value="1"/>
</dbReference>
<dbReference type="InterPro" id="IPR050377">
    <property type="entry name" value="Radical_SAM_PqqE_MftC-like"/>
</dbReference>
<dbReference type="InterPro" id="IPR034391">
    <property type="entry name" value="AdoMet-like_SPASM_containing"/>
</dbReference>
<dbReference type="HOGENOM" id="CLU_009273_1_2_10"/>
<dbReference type="SFLD" id="SFLDG01067">
    <property type="entry name" value="SPASM/twitch_domain_containing"/>
    <property type="match status" value="1"/>
</dbReference>
<keyword evidence="3" id="KW-0949">S-adenosyl-L-methionine</keyword>
<evidence type="ECO:0000256" key="5">
    <source>
        <dbReference type="ARBA" id="ARBA00023004"/>
    </source>
</evidence>
<reference evidence="9" key="2">
    <citation type="submission" date="2011-02" db="EMBL/GenBank/DDBJ databases">
        <title>The complete genome of Fluviicola taffensis DSM 16823.</title>
        <authorList>
            <consortium name="US DOE Joint Genome Institute (JGI-PGF)"/>
            <person name="Lucas S."/>
            <person name="Copeland A."/>
            <person name="Lapidus A."/>
            <person name="Bruce D."/>
            <person name="Goodwin L."/>
            <person name="Pitluck S."/>
            <person name="Kyrpides N."/>
            <person name="Mavromatis K."/>
            <person name="Ivanova N."/>
            <person name="Mikhailova N."/>
            <person name="Pagani I."/>
            <person name="Chertkov O."/>
            <person name="Detter J.C."/>
            <person name="Han C."/>
            <person name="Tapia R."/>
            <person name="Land M."/>
            <person name="Hauser L."/>
            <person name="Markowitz V."/>
            <person name="Cheng J.-F."/>
            <person name="Hugenholtz P."/>
            <person name="Woyke T."/>
            <person name="Wu D."/>
            <person name="Tindall B."/>
            <person name="Pomrenke H.G."/>
            <person name="Brambilla E."/>
            <person name="Klenk H.-P."/>
            <person name="Eisen J.A."/>
        </authorList>
    </citation>
    <scope>NUCLEOTIDE SEQUENCE [LARGE SCALE GENOMIC DNA]</scope>
    <source>
        <strain evidence="9">DSM 16823 / RW262 / RW262</strain>
    </source>
</reference>
<name>F2IAI5_FLUTR</name>
<keyword evidence="4" id="KW-0479">Metal-binding</keyword>
<dbReference type="RefSeq" id="WP_013685893.1">
    <property type="nucleotide sequence ID" value="NC_015321.1"/>
</dbReference>
<dbReference type="SUPFAM" id="SSF102114">
    <property type="entry name" value="Radical SAM enzymes"/>
    <property type="match status" value="1"/>
</dbReference>
<dbReference type="PROSITE" id="PS51918">
    <property type="entry name" value="RADICAL_SAM"/>
    <property type="match status" value="1"/>
</dbReference>
<dbReference type="GO" id="GO:0003824">
    <property type="term" value="F:catalytic activity"/>
    <property type="evidence" value="ECO:0007669"/>
    <property type="project" value="InterPro"/>
</dbReference>
<dbReference type="InterPro" id="IPR023885">
    <property type="entry name" value="4Fe4S-binding_SPASM_dom"/>
</dbReference>
<feature type="domain" description="Radical SAM core" evidence="7">
    <location>
        <begin position="41"/>
        <end position="264"/>
    </location>
</feature>